<comment type="caution">
    <text evidence="3">The sequence shown here is derived from an EMBL/GenBank/DDBJ whole genome shotgun (WGS) entry which is preliminary data.</text>
</comment>
<dbReference type="Proteomes" id="UP001497623">
    <property type="component" value="Unassembled WGS sequence"/>
</dbReference>
<feature type="non-terminal residue" evidence="3">
    <location>
        <position position="153"/>
    </location>
</feature>
<organism evidence="3 4">
    <name type="scientific">Meganyctiphanes norvegica</name>
    <name type="common">Northern krill</name>
    <name type="synonym">Thysanopoda norvegica</name>
    <dbReference type="NCBI Taxonomy" id="48144"/>
    <lineage>
        <taxon>Eukaryota</taxon>
        <taxon>Metazoa</taxon>
        <taxon>Ecdysozoa</taxon>
        <taxon>Arthropoda</taxon>
        <taxon>Crustacea</taxon>
        <taxon>Multicrustacea</taxon>
        <taxon>Malacostraca</taxon>
        <taxon>Eumalacostraca</taxon>
        <taxon>Eucarida</taxon>
        <taxon>Euphausiacea</taxon>
        <taxon>Euphausiidae</taxon>
        <taxon>Meganyctiphanes</taxon>
    </lineage>
</organism>
<name>A0AAV2PLI6_MEGNR</name>
<reference evidence="3 4" key="1">
    <citation type="submission" date="2024-05" db="EMBL/GenBank/DDBJ databases">
        <authorList>
            <person name="Wallberg A."/>
        </authorList>
    </citation>
    <scope>NUCLEOTIDE SEQUENCE [LARGE SCALE GENOMIC DNA]</scope>
</reference>
<feature type="signal peptide" evidence="2">
    <location>
        <begin position="1"/>
        <end position="16"/>
    </location>
</feature>
<accession>A0AAV2PLI6</accession>
<feature type="non-terminal residue" evidence="3">
    <location>
        <position position="1"/>
    </location>
</feature>
<protein>
    <submittedName>
        <fullName evidence="3">Uncharacterized protein</fullName>
    </submittedName>
</protein>
<dbReference type="AlphaFoldDB" id="A0AAV2PLI6"/>
<evidence type="ECO:0000256" key="2">
    <source>
        <dbReference type="SAM" id="SignalP"/>
    </source>
</evidence>
<evidence type="ECO:0000313" key="4">
    <source>
        <dbReference type="Proteomes" id="UP001497623"/>
    </source>
</evidence>
<feature type="chain" id="PRO_5043337639" evidence="2">
    <location>
        <begin position="17"/>
        <end position="153"/>
    </location>
</feature>
<keyword evidence="4" id="KW-1185">Reference proteome</keyword>
<dbReference type="EMBL" id="CAXKWB010000198">
    <property type="protein sequence ID" value="CAL4059792.1"/>
    <property type="molecule type" value="Genomic_DNA"/>
</dbReference>
<proteinExistence type="predicted"/>
<evidence type="ECO:0000313" key="3">
    <source>
        <dbReference type="EMBL" id="CAL4059792.1"/>
    </source>
</evidence>
<gene>
    <name evidence="3" type="ORF">MNOR_LOCUS835</name>
</gene>
<keyword evidence="2" id="KW-0732">Signal</keyword>
<evidence type="ECO:0000256" key="1">
    <source>
        <dbReference type="SAM" id="MobiDB-lite"/>
    </source>
</evidence>
<feature type="region of interest" description="Disordered" evidence="1">
    <location>
        <begin position="121"/>
        <end position="153"/>
    </location>
</feature>
<sequence>AISISFLELLFLLCSGSQWDNCDPCNSQSDHWMSSDEAIFEEGVRDLANTLISAPEVDATVVTPLLSSETRVNRSPVAALYEADDEGEEDEPSFEEILVANNIRCFPKDNAVPKYNIISEIDDDGSSYEPMKLSNKCPSDVNKSLGSPRNRRP</sequence>